<evidence type="ECO:0000313" key="8">
    <source>
        <dbReference type="Proteomes" id="UP000218209"/>
    </source>
</evidence>
<dbReference type="GO" id="GO:0006508">
    <property type="term" value="P:proteolysis"/>
    <property type="evidence" value="ECO:0007669"/>
    <property type="project" value="UniProtKB-KW"/>
</dbReference>
<keyword evidence="8" id="KW-1185">Reference proteome</keyword>
<keyword evidence="2" id="KW-0645">Protease</keyword>
<dbReference type="AlphaFoldDB" id="A0A1X6PFA9"/>
<gene>
    <name evidence="7" type="ORF">BU14_0079s0007</name>
</gene>
<dbReference type="GO" id="GO:0016929">
    <property type="term" value="F:deSUMOylase activity"/>
    <property type="evidence" value="ECO:0007669"/>
    <property type="project" value="TreeGrafter"/>
</dbReference>
<dbReference type="PANTHER" id="PTHR12606">
    <property type="entry name" value="SENTRIN/SUMO-SPECIFIC PROTEASE"/>
    <property type="match status" value="1"/>
</dbReference>
<reference evidence="7 8" key="1">
    <citation type="submission" date="2017-03" db="EMBL/GenBank/DDBJ databases">
        <title>WGS assembly of Porphyra umbilicalis.</title>
        <authorList>
            <person name="Brawley S.H."/>
            <person name="Blouin N.A."/>
            <person name="Ficko-Blean E."/>
            <person name="Wheeler G.L."/>
            <person name="Lohr M."/>
            <person name="Goodson H.V."/>
            <person name="Jenkins J.W."/>
            <person name="Blaby-Haas C.E."/>
            <person name="Helliwell K.E."/>
            <person name="Chan C."/>
            <person name="Marriage T."/>
            <person name="Bhattacharya D."/>
            <person name="Klein A.S."/>
            <person name="Badis Y."/>
            <person name="Brodie J."/>
            <person name="Cao Y."/>
            <person name="Collen J."/>
            <person name="Dittami S.M."/>
            <person name="Gachon C.M."/>
            <person name="Green B.R."/>
            <person name="Karpowicz S."/>
            <person name="Kim J.W."/>
            <person name="Kudahl U."/>
            <person name="Lin S."/>
            <person name="Michel G."/>
            <person name="Mittag M."/>
            <person name="Olson B.J."/>
            <person name="Pangilinan J."/>
            <person name="Peng Y."/>
            <person name="Qiu H."/>
            <person name="Shu S."/>
            <person name="Singer J.T."/>
            <person name="Smith A.G."/>
            <person name="Sprecher B.N."/>
            <person name="Wagner V."/>
            <person name="Wang W."/>
            <person name="Wang Z.-Y."/>
            <person name="Yan J."/>
            <person name="Yarish C."/>
            <person name="Zoeuner-Riek S."/>
            <person name="Zhuang Y."/>
            <person name="Zou Y."/>
            <person name="Lindquist E.A."/>
            <person name="Grimwood J."/>
            <person name="Barry K."/>
            <person name="Rokhsar D.S."/>
            <person name="Schmutz J."/>
            <person name="Stiller J.W."/>
            <person name="Grossman A.R."/>
            <person name="Prochnik S.E."/>
        </authorList>
    </citation>
    <scope>NUCLEOTIDE SEQUENCE [LARGE SCALE GENOMIC DNA]</scope>
    <source>
        <strain evidence="7">4086291</strain>
    </source>
</reference>
<evidence type="ECO:0000259" key="6">
    <source>
        <dbReference type="PROSITE" id="PS50600"/>
    </source>
</evidence>
<keyword evidence="3" id="KW-0378">Hydrolase</keyword>
<dbReference type="PANTHER" id="PTHR12606:SF141">
    <property type="entry name" value="GH15225P-RELATED"/>
    <property type="match status" value="1"/>
</dbReference>
<feature type="domain" description="Ubiquitin-like protease family profile" evidence="6">
    <location>
        <begin position="1010"/>
        <end position="1201"/>
    </location>
</feature>
<organism evidence="7 8">
    <name type="scientific">Porphyra umbilicalis</name>
    <name type="common">Purple laver</name>
    <name type="synonym">Red alga</name>
    <dbReference type="NCBI Taxonomy" id="2786"/>
    <lineage>
        <taxon>Eukaryota</taxon>
        <taxon>Rhodophyta</taxon>
        <taxon>Bangiophyceae</taxon>
        <taxon>Bangiales</taxon>
        <taxon>Bangiaceae</taxon>
        <taxon>Porphyra</taxon>
    </lineage>
</organism>
<dbReference type="GO" id="GO:0005634">
    <property type="term" value="C:nucleus"/>
    <property type="evidence" value="ECO:0007669"/>
    <property type="project" value="TreeGrafter"/>
</dbReference>
<accession>A0A1X6PFA9</accession>
<evidence type="ECO:0000313" key="7">
    <source>
        <dbReference type="EMBL" id="OSX79363.1"/>
    </source>
</evidence>
<comment type="similarity">
    <text evidence="1">Belongs to the peptidase C48 family.</text>
</comment>
<sequence>MHLGSMAADFAVKKQLGSSLVWVALYRSVFSLVSFSAANAAAYNAPSCRRFRSRCGHVTFVRPLHEDHRATAAAGDAMGNTTRSASYETAVRADPPSAIDGVPDDDVGIESAPCDTARSSTDAAEAAVSARVRRNMLPCAGEIESGDVWARTADWRGLFLRCAAGSAAGRANHLATLKGIMEVMGNAGQVHHLRQPEVESYCGSCGRRRGEQHVVTKEAALIIGRWTCYGPGCGRQVEYDGAADGLFALRRRDKRRRWLVFTRALLDKLYSYIITARTTHTAATRHLSSDVFCFNLRRQDVVKLGTAMLRTLVIPPETAICSLCGPNPKFVVIDGQALGCSDPDDANPARLEEECPVLDIPASSLCAIAAPPLRAVITKILRSSAPLTGPQVVLMKSWHELISINDKACVETAAARVFFRFFPLATNTAASSAAGKRAPQSSPVGKDDAPQFSGLESKLRKDEDGNVTLGGKGTPFKVAAETWRDRVGICSPDFSRFSKSDDGAWLNVRLFLQALLGETVSGMFAGHDEAAVRLLSNSLRLQGSGKWRDISAAIDGVGFLTNFFGWFADDIDADVEFRMALGLVLLRAVDMEVTVDELFASAANKKENVDRGFVNAESCRKWSGVPTSADYRGWREKQERGGLDLDDLLMSYESFPNLDRVRPGIKDTAAKLRRVGFKGKDRHAADVEGDGDACNKAFSIKCGLTQRVFNVVCTHVVTPGFRCHFRAESVSEALSIVLERFPKLPEVIFYYVACKLDKNALRRVRPILRAHGVRCILDRPHSITHTCSPIYMPDESLGSTAGVATQVAEVSHSIAVANRTSLAYMHPSTYMLHKMMQVALINVRKLQRLASDNVAGENDHVPLAPFFHSHISRQCQRGSSCSCAGARADDNSVEHKIADPEATVVERGEPTPTPAQLIDTTACSGAGHVPADESSDDRGVGSSTAVDRLLLLRPVGHIGVDATIVQGDAAVHLAPMSTLPLPGVYAGALDALVADRPPTAVVRTVNKAKITLTVFDYTRLQGVLWLNDALMNSFVGLINHRGQVVRAERSRGLVGNGGLALVDVPRVFMFNTFFFGRLRERVGCYDYAGVRTWGFKNSLHVGEVEKVLIPVNVENTHWVLVVVDVRERSLLLYDSLFGGDRASVIDTIRRWLRDEVVDRLGEEVALEWGVEEWVLVCNDGLPRQHDSGSCGVFVMAAADCFSLGLPAAFSPDDMSVLRQRMGLALFVDSLTVADPGSQLQLDVAAETETD</sequence>
<feature type="region of interest" description="Disordered" evidence="5">
    <location>
        <begin position="432"/>
        <end position="457"/>
    </location>
</feature>
<dbReference type="InterPro" id="IPR003653">
    <property type="entry name" value="Peptidase_C48_C"/>
</dbReference>
<dbReference type="Pfam" id="PF02902">
    <property type="entry name" value="Peptidase_C48"/>
    <property type="match status" value="1"/>
</dbReference>
<keyword evidence="4" id="KW-0788">Thiol protease</keyword>
<name>A0A1X6PFA9_PORUM</name>
<dbReference type="Gene3D" id="3.40.395.10">
    <property type="entry name" value="Adenoviral Proteinase, Chain A"/>
    <property type="match status" value="1"/>
</dbReference>
<protein>
    <recommendedName>
        <fullName evidence="6">Ubiquitin-like protease family profile domain-containing protein</fullName>
    </recommendedName>
</protein>
<evidence type="ECO:0000256" key="2">
    <source>
        <dbReference type="ARBA" id="ARBA00022670"/>
    </source>
</evidence>
<dbReference type="GO" id="GO:0016926">
    <property type="term" value="P:protein desumoylation"/>
    <property type="evidence" value="ECO:0007669"/>
    <property type="project" value="TreeGrafter"/>
</dbReference>
<dbReference type="SUPFAM" id="SSF54001">
    <property type="entry name" value="Cysteine proteinases"/>
    <property type="match status" value="1"/>
</dbReference>
<dbReference type="PROSITE" id="PS50600">
    <property type="entry name" value="ULP_PROTEASE"/>
    <property type="match status" value="1"/>
</dbReference>
<dbReference type="InterPro" id="IPR038765">
    <property type="entry name" value="Papain-like_cys_pep_sf"/>
</dbReference>
<dbReference type="EMBL" id="KV918792">
    <property type="protein sequence ID" value="OSX79363.1"/>
    <property type="molecule type" value="Genomic_DNA"/>
</dbReference>
<dbReference type="OrthoDB" id="1939479at2759"/>
<evidence type="ECO:0000256" key="5">
    <source>
        <dbReference type="SAM" id="MobiDB-lite"/>
    </source>
</evidence>
<proteinExistence type="inferred from homology"/>
<evidence type="ECO:0000256" key="4">
    <source>
        <dbReference type="ARBA" id="ARBA00022807"/>
    </source>
</evidence>
<evidence type="ECO:0000256" key="3">
    <source>
        <dbReference type="ARBA" id="ARBA00022801"/>
    </source>
</evidence>
<evidence type="ECO:0000256" key="1">
    <source>
        <dbReference type="ARBA" id="ARBA00005234"/>
    </source>
</evidence>
<dbReference type="Proteomes" id="UP000218209">
    <property type="component" value="Unassembled WGS sequence"/>
</dbReference>